<sequence>MDRGRKALPTLNKHTDSKFYNRCQSIHKKKLSSIKSCIDNSEPTRPAHLRKNLKKEQMKEERYATIERENRILLEKMSFIMQHDTLDNKNESIKHSHSLNKGQRKRDLQRITAENQSILRRIQTRQPTYDHIQWEEEAKMHEKYAQNIREYPERIGGTEFEDAAYYDEEASRLQYSGSSASIS</sequence>
<dbReference type="STRING" id="1202772.A0A1V9Z2R2"/>
<evidence type="ECO:0000313" key="3">
    <source>
        <dbReference type="Proteomes" id="UP000243579"/>
    </source>
</evidence>
<dbReference type="OrthoDB" id="2163395at2759"/>
<comment type="similarity">
    <text evidence="1">Belongs to the CFAP97 family.</text>
</comment>
<dbReference type="PANTHER" id="PTHR33768">
    <property type="entry name" value="MIP11318P"/>
    <property type="match status" value="1"/>
</dbReference>
<dbReference type="PANTHER" id="PTHR33768:SF3">
    <property type="entry name" value="MIP11318P"/>
    <property type="match status" value="1"/>
</dbReference>
<proteinExistence type="inferred from homology"/>
<accession>A0A1V9Z2R2</accession>
<keyword evidence="3" id="KW-1185">Reference proteome</keyword>
<comment type="caution">
    <text evidence="2">The sequence shown here is derived from an EMBL/GenBank/DDBJ whole genome shotgun (WGS) entry which is preliminary data.</text>
</comment>
<dbReference type="Pfam" id="PF13879">
    <property type="entry name" value="Hmw_CFAP97"/>
    <property type="match status" value="1"/>
</dbReference>
<dbReference type="Proteomes" id="UP000243579">
    <property type="component" value="Unassembled WGS sequence"/>
</dbReference>
<dbReference type="EMBL" id="JNBR01000476">
    <property type="protein sequence ID" value="OQR92187.1"/>
    <property type="molecule type" value="Genomic_DNA"/>
</dbReference>
<protein>
    <submittedName>
        <fullName evidence="2">Uncharacterized protein</fullName>
    </submittedName>
</protein>
<dbReference type="AlphaFoldDB" id="A0A1V9Z2R2"/>
<organism evidence="2 3">
    <name type="scientific">Achlya hypogyna</name>
    <name type="common">Oomycete</name>
    <name type="synonym">Protoachlya hypogyna</name>
    <dbReference type="NCBI Taxonomy" id="1202772"/>
    <lineage>
        <taxon>Eukaryota</taxon>
        <taxon>Sar</taxon>
        <taxon>Stramenopiles</taxon>
        <taxon>Oomycota</taxon>
        <taxon>Saprolegniomycetes</taxon>
        <taxon>Saprolegniales</taxon>
        <taxon>Achlyaceae</taxon>
        <taxon>Achlya</taxon>
    </lineage>
</organism>
<reference evidence="2 3" key="1">
    <citation type="journal article" date="2014" name="Genome Biol. Evol.">
        <title>The secreted proteins of Achlya hypogyna and Thraustotheca clavata identify the ancestral oomycete secretome and reveal gene acquisitions by horizontal gene transfer.</title>
        <authorList>
            <person name="Misner I."/>
            <person name="Blouin N."/>
            <person name="Leonard G."/>
            <person name="Richards T.A."/>
            <person name="Lane C.E."/>
        </authorList>
    </citation>
    <scope>NUCLEOTIDE SEQUENCE [LARGE SCALE GENOMIC DNA]</scope>
    <source>
        <strain evidence="2 3">ATCC 48635</strain>
    </source>
</reference>
<name>A0A1V9Z2R2_ACHHY</name>
<evidence type="ECO:0000256" key="1">
    <source>
        <dbReference type="ARBA" id="ARBA00008315"/>
    </source>
</evidence>
<dbReference type="InterPro" id="IPR029488">
    <property type="entry name" value="Hmw/CFAP97"/>
</dbReference>
<evidence type="ECO:0000313" key="2">
    <source>
        <dbReference type="EMBL" id="OQR92187.1"/>
    </source>
</evidence>
<dbReference type="InterPro" id="IPR038792">
    <property type="entry name" value="CFAP97D1/2"/>
</dbReference>
<gene>
    <name evidence="2" type="ORF">ACHHYP_03969</name>
</gene>